<gene>
    <name evidence="10" type="ORF">CCC_01808</name>
</gene>
<dbReference type="RefSeq" id="WP_008621045.1">
    <property type="nucleotide sequence ID" value="NZ_JXSL01000031.1"/>
</dbReference>
<evidence type="ECO:0000256" key="3">
    <source>
        <dbReference type="ARBA" id="ARBA00022490"/>
    </source>
</evidence>
<dbReference type="InterPro" id="IPR036192">
    <property type="entry name" value="Cell_div_ZapA-like_sf"/>
</dbReference>
<accession>A0A0C2YQQ6</accession>
<dbReference type="SUPFAM" id="SSF102829">
    <property type="entry name" value="Cell division protein ZapA-like"/>
    <property type="match status" value="1"/>
</dbReference>
<dbReference type="GO" id="GO:0030428">
    <property type="term" value="C:cell septum"/>
    <property type="evidence" value="ECO:0007669"/>
    <property type="project" value="TreeGrafter"/>
</dbReference>
<evidence type="ECO:0000313" key="11">
    <source>
        <dbReference type="Proteomes" id="UP000031971"/>
    </source>
</evidence>
<evidence type="ECO:0000256" key="1">
    <source>
        <dbReference type="ARBA" id="ARBA00004496"/>
    </source>
</evidence>
<evidence type="ECO:0000256" key="8">
    <source>
        <dbReference type="ARBA" id="ARBA00026068"/>
    </source>
</evidence>
<dbReference type="InterPro" id="IPR007838">
    <property type="entry name" value="Cell_div_ZapA-like"/>
</dbReference>
<evidence type="ECO:0000256" key="6">
    <source>
        <dbReference type="ARBA" id="ARBA00023306"/>
    </source>
</evidence>
<comment type="caution">
    <text evidence="10">The sequence shown here is derived from an EMBL/GenBank/DDBJ whole genome shotgun (WGS) entry which is preliminary data.</text>
</comment>
<comment type="function">
    <text evidence="7">Activator of cell division through the inhibition of FtsZ GTPase activity, therefore promoting FtsZ assembly into bundles of protofilaments necessary for the formation of the division Z ring. It is recruited early at mid-cell but it is not essential for cell division.</text>
</comment>
<evidence type="ECO:0000256" key="9">
    <source>
        <dbReference type="ARBA" id="ARBA00033158"/>
    </source>
</evidence>
<keyword evidence="6" id="KW-0131">Cell cycle</keyword>
<protein>
    <recommendedName>
        <fullName evidence="2">Cell division protein ZapA</fullName>
    </recommendedName>
    <alternativeName>
        <fullName evidence="9">Z ring-associated protein ZapA</fullName>
    </alternativeName>
</protein>
<organism evidence="10 11">
    <name type="scientific">Paramagnetospirillum magnetotacticum MS-1</name>
    <dbReference type="NCBI Taxonomy" id="272627"/>
    <lineage>
        <taxon>Bacteria</taxon>
        <taxon>Pseudomonadati</taxon>
        <taxon>Pseudomonadota</taxon>
        <taxon>Alphaproteobacteria</taxon>
        <taxon>Rhodospirillales</taxon>
        <taxon>Magnetospirillaceae</taxon>
        <taxon>Paramagnetospirillum</taxon>
    </lineage>
</organism>
<keyword evidence="11" id="KW-1185">Reference proteome</keyword>
<dbReference type="GO" id="GO:0000921">
    <property type="term" value="P:septin ring assembly"/>
    <property type="evidence" value="ECO:0007669"/>
    <property type="project" value="TreeGrafter"/>
</dbReference>
<dbReference type="GO" id="GO:0043093">
    <property type="term" value="P:FtsZ-dependent cytokinesis"/>
    <property type="evidence" value="ECO:0007669"/>
    <property type="project" value="TreeGrafter"/>
</dbReference>
<name>A0A0C2YQQ6_PARME</name>
<dbReference type="AlphaFoldDB" id="A0A0C2YQQ6"/>
<evidence type="ECO:0000256" key="7">
    <source>
        <dbReference type="ARBA" id="ARBA00024910"/>
    </source>
</evidence>
<dbReference type="GO" id="GO:0005829">
    <property type="term" value="C:cytosol"/>
    <property type="evidence" value="ECO:0007669"/>
    <property type="project" value="TreeGrafter"/>
</dbReference>
<dbReference type="STRING" id="272627.CCC_01808"/>
<keyword evidence="5" id="KW-0717">Septation</keyword>
<keyword evidence="4" id="KW-0132">Cell division</keyword>
<evidence type="ECO:0000256" key="4">
    <source>
        <dbReference type="ARBA" id="ARBA00022618"/>
    </source>
</evidence>
<proteinExistence type="predicted"/>
<dbReference type="GO" id="GO:0032153">
    <property type="term" value="C:cell division site"/>
    <property type="evidence" value="ECO:0007669"/>
    <property type="project" value="TreeGrafter"/>
</dbReference>
<dbReference type="Proteomes" id="UP000031971">
    <property type="component" value="Unassembled WGS sequence"/>
</dbReference>
<evidence type="ECO:0000256" key="5">
    <source>
        <dbReference type="ARBA" id="ARBA00023210"/>
    </source>
</evidence>
<comment type="subcellular location">
    <subcellularLocation>
        <location evidence="1">Cytoplasm</location>
    </subcellularLocation>
</comment>
<comment type="subunit">
    <text evidence="8">Homodimer. Interacts with FtsZ.</text>
</comment>
<sequence>MAVVNVTINGRVYDIACDDSQVARVHVLGREVDARAQHLLSSVGSVSDSRLLVMVGLLLADELAEAREELSKIGTEVGAAAEGDTKLAGLIDSLTRRIEAIAMRLERA</sequence>
<evidence type="ECO:0000313" key="10">
    <source>
        <dbReference type="EMBL" id="KIL97015.1"/>
    </source>
</evidence>
<evidence type="ECO:0000256" key="2">
    <source>
        <dbReference type="ARBA" id="ARBA00015195"/>
    </source>
</evidence>
<dbReference type="Pfam" id="PF05164">
    <property type="entry name" value="ZapA"/>
    <property type="match status" value="1"/>
</dbReference>
<reference evidence="10 11" key="1">
    <citation type="submission" date="2015-01" db="EMBL/GenBank/DDBJ databases">
        <title>Genome Sequence of Magnetospirillum magnetotacticum Strain MS-1.</title>
        <authorList>
            <person name="Marinov G.K."/>
            <person name="Smalley M.D."/>
            <person name="DeSalvo G."/>
        </authorList>
    </citation>
    <scope>NUCLEOTIDE SEQUENCE [LARGE SCALE GENOMIC DNA]</scope>
    <source>
        <strain evidence="10 11">MS-1</strain>
    </source>
</reference>
<dbReference type="GO" id="GO:0000917">
    <property type="term" value="P:division septum assembly"/>
    <property type="evidence" value="ECO:0007669"/>
    <property type="project" value="UniProtKB-KW"/>
</dbReference>
<dbReference type="EMBL" id="JXSL01000031">
    <property type="protein sequence ID" value="KIL97015.1"/>
    <property type="molecule type" value="Genomic_DNA"/>
</dbReference>
<keyword evidence="3" id="KW-0963">Cytoplasm</keyword>
<dbReference type="OrthoDB" id="9797575at2"/>
<dbReference type="PANTHER" id="PTHR34981">
    <property type="entry name" value="CELL DIVISION PROTEIN ZAPA"/>
    <property type="match status" value="1"/>
</dbReference>
<dbReference type="PANTHER" id="PTHR34981:SF1">
    <property type="entry name" value="CELL DIVISION PROTEIN ZAPA"/>
    <property type="match status" value="1"/>
</dbReference>